<dbReference type="Pfam" id="PF01991">
    <property type="entry name" value="vATP-synt_E"/>
    <property type="match status" value="1"/>
</dbReference>
<proteinExistence type="inferred from homology"/>
<evidence type="ECO:0000256" key="2">
    <source>
        <dbReference type="ARBA" id="ARBA00022448"/>
    </source>
</evidence>
<dbReference type="InterPro" id="IPR002842">
    <property type="entry name" value="ATPase_V1_Esu"/>
</dbReference>
<evidence type="ECO:0000313" key="5">
    <source>
        <dbReference type="EMBL" id="GAA1599235.1"/>
    </source>
</evidence>
<keyword evidence="3" id="KW-0406">Ion transport</keyword>
<comment type="similarity">
    <text evidence="1">Belongs to the V-ATPase E subunit family.</text>
</comment>
<evidence type="ECO:0008006" key="7">
    <source>
        <dbReference type="Google" id="ProtNLM"/>
    </source>
</evidence>
<evidence type="ECO:0000256" key="1">
    <source>
        <dbReference type="ARBA" id="ARBA00005901"/>
    </source>
</evidence>
<dbReference type="RefSeq" id="WP_344196129.1">
    <property type="nucleotide sequence ID" value="NZ_BAAAND010000008.1"/>
</dbReference>
<feature type="coiled-coil region" evidence="4">
    <location>
        <begin position="25"/>
        <end position="52"/>
    </location>
</feature>
<name>A0ABN2E820_9ACTN</name>
<evidence type="ECO:0000313" key="6">
    <source>
        <dbReference type="Proteomes" id="UP001500190"/>
    </source>
</evidence>
<evidence type="ECO:0000256" key="4">
    <source>
        <dbReference type="SAM" id="Coils"/>
    </source>
</evidence>
<evidence type="ECO:0000256" key="3">
    <source>
        <dbReference type="ARBA" id="ARBA00023065"/>
    </source>
</evidence>
<gene>
    <name evidence="5" type="ORF">GCM10009742_53640</name>
</gene>
<accession>A0ABN2E820</accession>
<dbReference type="EMBL" id="BAAAND010000008">
    <property type="protein sequence ID" value="GAA1599235.1"/>
    <property type="molecule type" value="Genomic_DNA"/>
</dbReference>
<organism evidence="5 6">
    <name type="scientific">Kribbella karoonensis</name>
    <dbReference type="NCBI Taxonomy" id="324851"/>
    <lineage>
        <taxon>Bacteria</taxon>
        <taxon>Bacillati</taxon>
        <taxon>Actinomycetota</taxon>
        <taxon>Actinomycetes</taxon>
        <taxon>Propionibacteriales</taxon>
        <taxon>Kribbellaceae</taxon>
        <taxon>Kribbella</taxon>
    </lineage>
</organism>
<keyword evidence="2" id="KW-0813">Transport</keyword>
<comment type="caution">
    <text evidence="5">The sequence shown here is derived from an EMBL/GenBank/DDBJ whole genome shotgun (WGS) entry which is preliminary data.</text>
</comment>
<protein>
    <recommendedName>
        <fullName evidence="7">ATP synthase E subunit</fullName>
    </recommendedName>
</protein>
<keyword evidence="6" id="KW-1185">Reference proteome</keyword>
<keyword evidence="4" id="KW-0175">Coiled coil</keyword>
<sequence length="175" mass="18635">MRNQLPAAADAALGTVRSALLAAARADAAVVLRDAESQRDELLEQARRTAEQIVADARAEGEADATASVAIRLAQSRREARRSALSAQRELYEELCHRCRAAASALATTPEYEGLRRQLIEEARRQLGPETVIAESPAGGIVASAGAERVDLSLPTLADRALDRSAPEVAGLWTP</sequence>
<reference evidence="5 6" key="1">
    <citation type="journal article" date="2019" name="Int. J. Syst. Evol. Microbiol.">
        <title>The Global Catalogue of Microorganisms (GCM) 10K type strain sequencing project: providing services to taxonomists for standard genome sequencing and annotation.</title>
        <authorList>
            <consortium name="The Broad Institute Genomics Platform"/>
            <consortium name="The Broad Institute Genome Sequencing Center for Infectious Disease"/>
            <person name="Wu L."/>
            <person name="Ma J."/>
        </authorList>
    </citation>
    <scope>NUCLEOTIDE SEQUENCE [LARGE SCALE GENOMIC DNA]</scope>
    <source>
        <strain evidence="5 6">JCM 14304</strain>
    </source>
</reference>
<dbReference type="Proteomes" id="UP001500190">
    <property type="component" value="Unassembled WGS sequence"/>
</dbReference>